<comment type="caution">
    <text evidence="3">The sequence shown here is derived from an EMBL/GenBank/DDBJ whole genome shotgun (WGS) entry which is preliminary data.</text>
</comment>
<feature type="coiled-coil region" evidence="1">
    <location>
        <begin position="31"/>
        <end position="58"/>
    </location>
</feature>
<reference evidence="3" key="1">
    <citation type="submission" date="2021-03" db="EMBL/GenBank/DDBJ databases">
        <title>Draft genome sequence of rust myrtle Austropuccinia psidii MF-1, a brazilian biotype.</title>
        <authorList>
            <person name="Quecine M.C."/>
            <person name="Pachon D.M.R."/>
            <person name="Bonatelli M.L."/>
            <person name="Correr F.H."/>
            <person name="Franceschini L.M."/>
            <person name="Leite T.F."/>
            <person name="Margarido G.R.A."/>
            <person name="Almeida C.A."/>
            <person name="Ferrarezi J.A."/>
            <person name="Labate C.A."/>
        </authorList>
    </citation>
    <scope>NUCLEOTIDE SEQUENCE</scope>
    <source>
        <strain evidence="3">MF-1</strain>
    </source>
</reference>
<protein>
    <submittedName>
        <fullName evidence="3">Uncharacterized protein</fullName>
    </submittedName>
</protein>
<proteinExistence type="predicted"/>
<keyword evidence="4" id="KW-1185">Reference proteome</keyword>
<evidence type="ECO:0000313" key="3">
    <source>
        <dbReference type="EMBL" id="MBW0567860.1"/>
    </source>
</evidence>
<sequence>MSYETRFAGLGPVTLGELTTFVVNICLLNPINAIERAVDSTTASVEAARQKLVDEENQARRSIAFAEELENQALEEKGEESNDYKLRRKARKQIASQLNYAVIQRQRFNEKHPPSKDANSETQSES</sequence>
<dbReference type="Proteomes" id="UP000765509">
    <property type="component" value="Unassembled WGS sequence"/>
</dbReference>
<gene>
    <name evidence="3" type="ORF">O181_107575</name>
</gene>
<evidence type="ECO:0000256" key="2">
    <source>
        <dbReference type="SAM" id="MobiDB-lite"/>
    </source>
</evidence>
<dbReference type="AlphaFoldDB" id="A0A9Q3PNS2"/>
<dbReference type="EMBL" id="AVOT02081546">
    <property type="protein sequence ID" value="MBW0567860.1"/>
    <property type="molecule type" value="Genomic_DNA"/>
</dbReference>
<feature type="compositionally biased region" description="Basic and acidic residues" evidence="2">
    <location>
        <begin position="107"/>
        <end position="119"/>
    </location>
</feature>
<organism evidence="3 4">
    <name type="scientific">Austropuccinia psidii MF-1</name>
    <dbReference type="NCBI Taxonomy" id="1389203"/>
    <lineage>
        <taxon>Eukaryota</taxon>
        <taxon>Fungi</taxon>
        <taxon>Dikarya</taxon>
        <taxon>Basidiomycota</taxon>
        <taxon>Pucciniomycotina</taxon>
        <taxon>Pucciniomycetes</taxon>
        <taxon>Pucciniales</taxon>
        <taxon>Sphaerophragmiaceae</taxon>
        <taxon>Austropuccinia</taxon>
    </lineage>
</organism>
<keyword evidence="1" id="KW-0175">Coiled coil</keyword>
<name>A0A9Q3PNS2_9BASI</name>
<feature type="region of interest" description="Disordered" evidence="2">
    <location>
        <begin position="105"/>
        <end position="126"/>
    </location>
</feature>
<evidence type="ECO:0000256" key="1">
    <source>
        <dbReference type="SAM" id="Coils"/>
    </source>
</evidence>
<evidence type="ECO:0000313" key="4">
    <source>
        <dbReference type="Proteomes" id="UP000765509"/>
    </source>
</evidence>
<accession>A0A9Q3PNS2</accession>